<comment type="caution">
    <text evidence="2">The sequence shown here is derived from an EMBL/GenBank/DDBJ whole genome shotgun (WGS) entry which is preliminary data.</text>
</comment>
<protein>
    <submittedName>
        <fullName evidence="2">Helix-turn-helix transcriptional regulator</fullName>
    </submittedName>
</protein>
<evidence type="ECO:0000313" key="3">
    <source>
        <dbReference type="Proteomes" id="UP000318405"/>
    </source>
</evidence>
<gene>
    <name evidence="2" type="ORF">FOZ76_25245</name>
</gene>
<dbReference type="Pfam" id="PF13560">
    <property type="entry name" value="HTH_31"/>
    <property type="match status" value="1"/>
</dbReference>
<dbReference type="SUPFAM" id="SSF47413">
    <property type="entry name" value="lambda repressor-like DNA-binding domains"/>
    <property type="match status" value="1"/>
</dbReference>
<dbReference type="AlphaFoldDB" id="A0A556A7S4"/>
<accession>A0A556A7S4</accession>
<sequence>MDGYREIGKRLCEYRETAGLSAEQAARAAGVSRALLYRYEAGNIVKLDVLDKLARVYGTSPTALLGLGNEYVTHGLQFFERVQKLEAAAEQLTVVFGPIAYLLTSERYDTLLAEALTRESEIGDHLTPAECQRLMHTLAARKAAFRYRSPTLVSIVPLAEVKHYLETGMGGLPGMAYARRAQLRREALREIRHMAELIVSPPMGVQIALTPHRLPTAGFELMRAGGRRLLVNSPFRIAEPTNLRYGVATVTEDPAALRMYAQLADRLWEKALKAGAAADELHRLIQAHDG</sequence>
<reference evidence="2 3" key="1">
    <citation type="submission" date="2019-07" db="EMBL/GenBank/DDBJ databases">
        <title>Qingshengfaniella alkalisoli gen. nov., sp. nov., isolated from saline soil.</title>
        <authorList>
            <person name="Xu L."/>
            <person name="Huang X.-X."/>
            <person name="Sun J.-Q."/>
        </authorList>
    </citation>
    <scope>NUCLEOTIDE SEQUENCE [LARGE SCALE GENOMIC DNA]</scope>
    <source>
        <strain evidence="2 3">DSM 27279</strain>
    </source>
</reference>
<dbReference type="OrthoDB" id="6901161at2"/>
<evidence type="ECO:0000259" key="1">
    <source>
        <dbReference type="PROSITE" id="PS50943"/>
    </source>
</evidence>
<dbReference type="CDD" id="cd00093">
    <property type="entry name" value="HTH_XRE"/>
    <property type="match status" value="1"/>
</dbReference>
<name>A0A556A7S4_9BURK</name>
<dbReference type="Gene3D" id="1.10.260.40">
    <property type="entry name" value="lambda repressor-like DNA-binding domains"/>
    <property type="match status" value="1"/>
</dbReference>
<dbReference type="InterPro" id="IPR010982">
    <property type="entry name" value="Lambda_DNA-bd_dom_sf"/>
</dbReference>
<proteinExistence type="predicted"/>
<dbReference type="GO" id="GO:0003677">
    <property type="term" value="F:DNA binding"/>
    <property type="evidence" value="ECO:0007669"/>
    <property type="project" value="InterPro"/>
</dbReference>
<organism evidence="2 3">
    <name type="scientific">Verticiella sediminum</name>
    <dbReference type="NCBI Taxonomy" id="1247510"/>
    <lineage>
        <taxon>Bacteria</taxon>
        <taxon>Pseudomonadati</taxon>
        <taxon>Pseudomonadota</taxon>
        <taxon>Betaproteobacteria</taxon>
        <taxon>Burkholderiales</taxon>
        <taxon>Alcaligenaceae</taxon>
        <taxon>Verticiella</taxon>
    </lineage>
</organism>
<dbReference type="EMBL" id="VLTJ01000042">
    <property type="protein sequence ID" value="TSH88939.1"/>
    <property type="molecule type" value="Genomic_DNA"/>
</dbReference>
<evidence type="ECO:0000313" key="2">
    <source>
        <dbReference type="EMBL" id="TSH88939.1"/>
    </source>
</evidence>
<keyword evidence="3" id="KW-1185">Reference proteome</keyword>
<dbReference type="SMART" id="SM00530">
    <property type="entry name" value="HTH_XRE"/>
    <property type="match status" value="1"/>
</dbReference>
<feature type="domain" description="HTH cro/C1-type" evidence="1">
    <location>
        <begin position="13"/>
        <end position="64"/>
    </location>
</feature>
<dbReference type="InterPro" id="IPR001387">
    <property type="entry name" value="Cro/C1-type_HTH"/>
</dbReference>
<dbReference type="RefSeq" id="WP_143951055.1">
    <property type="nucleotide sequence ID" value="NZ_BAABMB010000005.1"/>
</dbReference>
<dbReference type="PROSITE" id="PS50943">
    <property type="entry name" value="HTH_CROC1"/>
    <property type="match status" value="1"/>
</dbReference>
<dbReference type="Proteomes" id="UP000318405">
    <property type="component" value="Unassembled WGS sequence"/>
</dbReference>